<dbReference type="EMBL" id="UINC01019275">
    <property type="protein sequence ID" value="SVA81544.1"/>
    <property type="molecule type" value="Genomic_DNA"/>
</dbReference>
<gene>
    <name evidence="1" type="ORF">METZ01_LOCUS134398</name>
</gene>
<reference evidence="1" key="1">
    <citation type="submission" date="2018-05" db="EMBL/GenBank/DDBJ databases">
        <authorList>
            <person name="Lanie J.A."/>
            <person name="Ng W.-L."/>
            <person name="Kazmierczak K.M."/>
            <person name="Andrzejewski T.M."/>
            <person name="Davidsen T.M."/>
            <person name="Wayne K.J."/>
            <person name="Tettelin H."/>
            <person name="Glass J.I."/>
            <person name="Rusch D."/>
            <person name="Podicherti R."/>
            <person name="Tsui H.-C.T."/>
            <person name="Winkler M.E."/>
        </authorList>
    </citation>
    <scope>NUCLEOTIDE SEQUENCE</scope>
</reference>
<dbReference type="InterPro" id="IPR052341">
    <property type="entry name" value="LOG_family_nucleotidases"/>
</dbReference>
<proteinExistence type="predicted"/>
<dbReference type="Pfam" id="PF03641">
    <property type="entry name" value="Lysine_decarbox"/>
    <property type="match status" value="1"/>
</dbReference>
<dbReference type="AlphaFoldDB" id="A0A381YX76"/>
<dbReference type="InterPro" id="IPR031100">
    <property type="entry name" value="LOG_fam"/>
</dbReference>
<dbReference type="SUPFAM" id="SSF102405">
    <property type="entry name" value="MCP/YpsA-like"/>
    <property type="match status" value="1"/>
</dbReference>
<evidence type="ECO:0008006" key="2">
    <source>
        <dbReference type="Google" id="ProtNLM"/>
    </source>
</evidence>
<dbReference type="Gene3D" id="3.40.50.450">
    <property type="match status" value="1"/>
</dbReference>
<evidence type="ECO:0000313" key="1">
    <source>
        <dbReference type="EMBL" id="SVA81544.1"/>
    </source>
</evidence>
<organism evidence="1">
    <name type="scientific">marine metagenome</name>
    <dbReference type="NCBI Taxonomy" id="408172"/>
    <lineage>
        <taxon>unclassified sequences</taxon>
        <taxon>metagenomes</taxon>
        <taxon>ecological metagenomes</taxon>
    </lineage>
</organism>
<name>A0A381YX76_9ZZZZ</name>
<dbReference type="GO" id="GO:0005829">
    <property type="term" value="C:cytosol"/>
    <property type="evidence" value="ECO:0007669"/>
    <property type="project" value="TreeGrafter"/>
</dbReference>
<sequence>MIKKDRFYYDKKFLGSMSGRPLRILSEYLGPLNTLQRNKIKDTIVFFGSARFKPKSKYYKMAKDLSYKLTKWNMKKFKDEHRFIITSGAGPGIMEAANKGAKEAGGKSIGLGISLPFEQTNNKWITKGLNFVFHYFFMRKFWFIYKTKGIVVWPGGFGTLDELFDVLTLIQCSKVTRKIPIILFGTHFWEGLIDWQKMVDNKTISSEDLDLFVTLDSIDEAYDYLINNMQK</sequence>
<dbReference type="PANTHER" id="PTHR43393">
    <property type="entry name" value="CYTOKININ RIBOSIDE 5'-MONOPHOSPHATE PHOSPHORIBOHYDROLASE"/>
    <property type="match status" value="1"/>
</dbReference>
<dbReference type="PANTHER" id="PTHR43393:SF3">
    <property type="entry name" value="LYSINE DECARBOXYLASE-LIKE PROTEIN"/>
    <property type="match status" value="1"/>
</dbReference>
<accession>A0A381YX76</accession>
<protein>
    <recommendedName>
        <fullName evidence="2">Cytokinin riboside 5'-monophosphate phosphoribohydrolase</fullName>
    </recommendedName>
</protein>